<evidence type="ECO:0000256" key="1">
    <source>
        <dbReference type="ARBA" id="ARBA00022649"/>
    </source>
</evidence>
<dbReference type="InterPro" id="IPR035093">
    <property type="entry name" value="RelE/ParE_toxin_dom_sf"/>
</dbReference>
<dbReference type="InterPro" id="IPR007712">
    <property type="entry name" value="RelE/ParE_toxin"/>
</dbReference>
<organism evidence="2 3">
    <name type="scientific">Rhodohalobacter barkolensis</name>
    <dbReference type="NCBI Taxonomy" id="2053187"/>
    <lineage>
        <taxon>Bacteria</taxon>
        <taxon>Pseudomonadati</taxon>
        <taxon>Balneolota</taxon>
        <taxon>Balneolia</taxon>
        <taxon>Balneolales</taxon>
        <taxon>Balneolaceae</taxon>
        <taxon>Rhodohalobacter</taxon>
    </lineage>
</organism>
<evidence type="ECO:0000313" key="3">
    <source>
        <dbReference type="Proteomes" id="UP000233398"/>
    </source>
</evidence>
<comment type="caution">
    <text evidence="2">The sequence shown here is derived from an EMBL/GenBank/DDBJ whole genome shotgun (WGS) entry which is preliminary data.</text>
</comment>
<accession>A0A2N0VF68</accession>
<dbReference type="RefSeq" id="WP_101074050.1">
    <property type="nucleotide sequence ID" value="NZ_PISP01000005.1"/>
</dbReference>
<dbReference type="Pfam" id="PF05016">
    <property type="entry name" value="ParE_toxin"/>
    <property type="match status" value="1"/>
</dbReference>
<dbReference type="AlphaFoldDB" id="A0A2N0VF68"/>
<dbReference type="Gene3D" id="3.30.2310.20">
    <property type="entry name" value="RelE-like"/>
    <property type="match status" value="1"/>
</dbReference>
<evidence type="ECO:0000313" key="2">
    <source>
        <dbReference type="EMBL" id="PKD42800.1"/>
    </source>
</evidence>
<protein>
    <submittedName>
        <fullName evidence="2">Plasmid stabilization protein</fullName>
    </submittedName>
</protein>
<proteinExistence type="predicted"/>
<reference evidence="2 3" key="1">
    <citation type="submission" date="2017-11" db="EMBL/GenBank/DDBJ databases">
        <title>Rhodohalobacter 15182 sp. nov., isolated from a salt lake.</title>
        <authorList>
            <person name="Han S."/>
        </authorList>
    </citation>
    <scope>NUCLEOTIDE SEQUENCE [LARGE SCALE GENOMIC DNA]</scope>
    <source>
        <strain evidence="2 3">15182</strain>
    </source>
</reference>
<sequence>MASREVIWTKTAAKQRRFILKYWVEKTGSSDFSLSLLYESEERIDQLLSHPYSGQKADYPDTRVLSLGHFSIFYKIIKNNIVITAFWDNRQDPKKLIKELRKEE</sequence>
<keyword evidence="3" id="KW-1185">Reference proteome</keyword>
<dbReference type="OrthoDB" id="1098070at2"/>
<dbReference type="EMBL" id="PISP01000005">
    <property type="protein sequence ID" value="PKD42800.1"/>
    <property type="molecule type" value="Genomic_DNA"/>
</dbReference>
<name>A0A2N0VF68_9BACT</name>
<gene>
    <name evidence="2" type="ORF">CWD77_13175</name>
</gene>
<keyword evidence="1" id="KW-1277">Toxin-antitoxin system</keyword>
<dbReference type="Proteomes" id="UP000233398">
    <property type="component" value="Unassembled WGS sequence"/>
</dbReference>